<gene>
    <name evidence="2" type="ORF">HS088_TW13G00715</name>
</gene>
<dbReference type="Proteomes" id="UP000593562">
    <property type="component" value="Unassembled WGS sequence"/>
</dbReference>
<sequence length="88" mass="10015">MEAHKERREQVEKDERDGKMIKDHDNKETGLDPMAKNIIRESVITTTTTTTTSRGEDNNKEEVVGAANDPDDLLVFFRSVHKIDSSLE</sequence>
<protein>
    <submittedName>
        <fullName evidence="2">Uncharacterized protein</fullName>
    </submittedName>
</protein>
<organism evidence="2 3">
    <name type="scientific">Tripterygium wilfordii</name>
    <name type="common">Thunder God vine</name>
    <dbReference type="NCBI Taxonomy" id="458696"/>
    <lineage>
        <taxon>Eukaryota</taxon>
        <taxon>Viridiplantae</taxon>
        <taxon>Streptophyta</taxon>
        <taxon>Embryophyta</taxon>
        <taxon>Tracheophyta</taxon>
        <taxon>Spermatophyta</taxon>
        <taxon>Magnoliopsida</taxon>
        <taxon>eudicotyledons</taxon>
        <taxon>Gunneridae</taxon>
        <taxon>Pentapetalae</taxon>
        <taxon>rosids</taxon>
        <taxon>fabids</taxon>
        <taxon>Celastrales</taxon>
        <taxon>Celastraceae</taxon>
        <taxon>Tripterygium</taxon>
    </lineage>
</organism>
<proteinExistence type="predicted"/>
<dbReference type="InParanoid" id="A0A7J7CUX0"/>
<comment type="caution">
    <text evidence="2">The sequence shown here is derived from an EMBL/GenBank/DDBJ whole genome shotgun (WGS) entry which is preliminary data.</text>
</comment>
<dbReference type="AlphaFoldDB" id="A0A7J7CUX0"/>
<feature type="compositionally biased region" description="Basic and acidic residues" evidence="1">
    <location>
        <begin position="1"/>
        <end position="30"/>
    </location>
</feature>
<evidence type="ECO:0000313" key="3">
    <source>
        <dbReference type="Proteomes" id="UP000593562"/>
    </source>
</evidence>
<dbReference type="EMBL" id="JAAARO010000013">
    <property type="protein sequence ID" value="KAF5737824.1"/>
    <property type="molecule type" value="Genomic_DNA"/>
</dbReference>
<feature type="region of interest" description="Disordered" evidence="1">
    <location>
        <begin position="1"/>
        <end position="32"/>
    </location>
</feature>
<keyword evidence="3" id="KW-1185">Reference proteome</keyword>
<accession>A0A7J7CUX0</accession>
<evidence type="ECO:0000313" key="2">
    <source>
        <dbReference type="EMBL" id="KAF5737824.1"/>
    </source>
</evidence>
<reference evidence="2 3" key="1">
    <citation type="journal article" date="2020" name="Nat. Commun.">
        <title>Genome of Tripterygium wilfordii and identification of cytochrome P450 involved in triptolide biosynthesis.</title>
        <authorList>
            <person name="Tu L."/>
            <person name="Su P."/>
            <person name="Zhang Z."/>
            <person name="Gao L."/>
            <person name="Wang J."/>
            <person name="Hu T."/>
            <person name="Zhou J."/>
            <person name="Zhang Y."/>
            <person name="Zhao Y."/>
            <person name="Liu Y."/>
            <person name="Song Y."/>
            <person name="Tong Y."/>
            <person name="Lu Y."/>
            <person name="Yang J."/>
            <person name="Xu C."/>
            <person name="Jia M."/>
            <person name="Peters R.J."/>
            <person name="Huang L."/>
            <person name="Gao W."/>
        </authorList>
    </citation>
    <scope>NUCLEOTIDE SEQUENCE [LARGE SCALE GENOMIC DNA]</scope>
    <source>
        <strain evidence="3">cv. XIE 37</strain>
        <tissue evidence="2">Leaf</tissue>
    </source>
</reference>
<evidence type="ECO:0000256" key="1">
    <source>
        <dbReference type="SAM" id="MobiDB-lite"/>
    </source>
</evidence>
<name>A0A7J7CUX0_TRIWF</name>